<evidence type="ECO:0000259" key="2">
    <source>
        <dbReference type="SMART" id="SM00148"/>
    </source>
</evidence>
<dbReference type="GeneID" id="9039535"/>
<dbReference type="GO" id="GO:0008081">
    <property type="term" value="F:phosphoric diester hydrolase activity"/>
    <property type="evidence" value="ECO:0007669"/>
    <property type="project" value="InterPro"/>
</dbReference>
<organism evidence="4">
    <name type="scientific">Perkinsus marinus (strain ATCC 50983 / TXsc)</name>
    <dbReference type="NCBI Taxonomy" id="423536"/>
    <lineage>
        <taxon>Eukaryota</taxon>
        <taxon>Sar</taxon>
        <taxon>Alveolata</taxon>
        <taxon>Perkinsozoa</taxon>
        <taxon>Perkinsea</taxon>
        <taxon>Perkinsida</taxon>
        <taxon>Perkinsidae</taxon>
        <taxon>Perkinsus</taxon>
    </lineage>
</organism>
<dbReference type="InterPro" id="IPR000909">
    <property type="entry name" value="PLipase_C_PInositol-sp_X_dom"/>
</dbReference>
<dbReference type="OrthoDB" id="409851at2759"/>
<dbReference type="EMBL" id="GG671101">
    <property type="protein sequence ID" value="EER19281.1"/>
    <property type="molecule type" value="Genomic_DNA"/>
</dbReference>
<protein>
    <recommendedName>
        <fullName evidence="2">Phosphatidylinositol-specific phospholipase C X domain-containing protein</fullName>
    </recommendedName>
</protein>
<feature type="domain" description="Phosphatidylinositol-specific phospholipase C X" evidence="2">
    <location>
        <begin position="22"/>
        <end position="161"/>
    </location>
</feature>
<dbReference type="InterPro" id="IPR017946">
    <property type="entry name" value="PLC-like_Pdiesterase_TIM-brl"/>
</dbReference>
<dbReference type="RefSeq" id="XP_002787485.1">
    <property type="nucleotide sequence ID" value="XM_002787439.1"/>
</dbReference>
<dbReference type="SUPFAM" id="SSF51695">
    <property type="entry name" value="PLC-like phosphodiesterases"/>
    <property type="match status" value="1"/>
</dbReference>
<evidence type="ECO:0000313" key="4">
    <source>
        <dbReference type="Proteomes" id="UP000007800"/>
    </source>
</evidence>
<keyword evidence="1" id="KW-0732">Signal</keyword>
<gene>
    <name evidence="3" type="ORF">Pmar_PMAR015842</name>
</gene>
<evidence type="ECO:0000313" key="3">
    <source>
        <dbReference type="EMBL" id="EER19281.1"/>
    </source>
</evidence>
<dbReference type="CDD" id="cd08557">
    <property type="entry name" value="PI-PLCc_bacteria_like"/>
    <property type="match status" value="1"/>
</dbReference>
<dbReference type="AlphaFoldDB" id="C5K893"/>
<proteinExistence type="predicted"/>
<reference evidence="3 4" key="1">
    <citation type="submission" date="2008-07" db="EMBL/GenBank/DDBJ databases">
        <authorList>
            <person name="El-Sayed N."/>
            <person name="Caler E."/>
            <person name="Inman J."/>
            <person name="Amedeo P."/>
            <person name="Hass B."/>
            <person name="Wortman J."/>
        </authorList>
    </citation>
    <scope>NUCLEOTIDE SEQUENCE [LARGE SCALE GENOMIC DNA]</scope>
    <source>
        <strain evidence="4">ATCC 50983 / TXsc</strain>
    </source>
</reference>
<feature type="signal peptide" evidence="1">
    <location>
        <begin position="1"/>
        <end position="17"/>
    </location>
</feature>
<dbReference type="InterPro" id="IPR051057">
    <property type="entry name" value="PI-PLC_domain"/>
</dbReference>
<dbReference type="SMART" id="SM00148">
    <property type="entry name" value="PLCXc"/>
    <property type="match status" value="1"/>
</dbReference>
<dbReference type="PROSITE" id="PS50007">
    <property type="entry name" value="PIPLC_X_DOMAIN"/>
    <property type="match status" value="1"/>
</dbReference>
<dbReference type="PANTHER" id="PTHR13593">
    <property type="match status" value="1"/>
</dbReference>
<dbReference type="GO" id="GO:0006629">
    <property type="term" value="P:lipid metabolic process"/>
    <property type="evidence" value="ECO:0007669"/>
    <property type="project" value="InterPro"/>
</dbReference>
<dbReference type="OMA" id="WANEYPE"/>
<dbReference type="InParanoid" id="C5K893"/>
<sequence>MIVVSIWTILLLSVTSSGVTHENEDIPLNEWPMLMSHDSGTGYISKLNPFWKIAKVQEGGFAKQLDCGVRAFDLRFLCNTAGLYMHHGILPIIHSFTDALKEVKTWASAHPQELILLINSHYSPNDDHCRAKVWQAMASLGLMTPIGSDGSCDKLQGLSVRQAKAKSKLEEGGNIFVVEGEGKCLDANWNPKLTCYRQNGDCRRGSPGSDVINKEMLSYINETASHKPTSNHLATIQALWQYDVDSVGRMLADGSNILKDSQLSGLHEELVDVIPQLKYVNLLEVDDACFGGTELLEALRTRRSR</sequence>
<accession>C5K893</accession>
<evidence type="ECO:0000256" key="1">
    <source>
        <dbReference type="SAM" id="SignalP"/>
    </source>
</evidence>
<dbReference type="Proteomes" id="UP000007800">
    <property type="component" value="Unassembled WGS sequence"/>
</dbReference>
<feature type="chain" id="PRO_5002953986" description="Phosphatidylinositol-specific phospholipase C X domain-containing protein" evidence="1">
    <location>
        <begin position="18"/>
        <end position="305"/>
    </location>
</feature>
<keyword evidence="4" id="KW-1185">Reference proteome</keyword>
<dbReference type="Gene3D" id="3.20.20.190">
    <property type="entry name" value="Phosphatidylinositol (PI) phosphodiesterase"/>
    <property type="match status" value="1"/>
</dbReference>
<dbReference type="PANTHER" id="PTHR13593:SF113">
    <property type="entry name" value="SI:DKEY-266F7.9"/>
    <property type="match status" value="1"/>
</dbReference>
<name>C5K893_PERM5</name>